<dbReference type="InterPro" id="IPR026341">
    <property type="entry name" value="T9SS_type_B"/>
</dbReference>
<dbReference type="InterPro" id="IPR014755">
    <property type="entry name" value="Cu-Rt/internalin_Ig-like"/>
</dbReference>
<dbReference type="NCBIfam" id="TIGR04131">
    <property type="entry name" value="Bac_Flav_CTERM"/>
    <property type="match status" value="1"/>
</dbReference>
<dbReference type="Gene3D" id="2.60.40.1220">
    <property type="match status" value="2"/>
</dbReference>
<feature type="domain" description="PKD-like" evidence="4">
    <location>
        <begin position="652"/>
        <end position="731"/>
    </location>
</feature>
<evidence type="ECO:0000259" key="3">
    <source>
        <dbReference type="Pfam" id="PF19081"/>
    </source>
</evidence>
<feature type="signal peptide" evidence="2">
    <location>
        <begin position="1"/>
        <end position="19"/>
    </location>
</feature>
<evidence type="ECO:0000259" key="4">
    <source>
        <dbReference type="Pfam" id="PF19406"/>
    </source>
</evidence>
<reference evidence="6" key="1">
    <citation type="journal article" date="2019" name="Int. J. Syst. Evol. Microbiol.">
        <title>The Global Catalogue of Microorganisms (GCM) 10K type strain sequencing project: providing services to taxonomists for standard genome sequencing and annotation.</title>
        <authorList>
            <consortium name="The Broad Institute Genomics Platform"/>
            <consortium name="The Broad Institute Genome Sequencing Center for Infectious Disease"/>
            <person name="Wu L."/>
            <person name="Ma J."/>
        </authorList>
    </citation>
    <scope>NUCLEOTIDE SEQUENCE [LARGE SCALE GENOMIC DNA]</scope>
    <source>
        <strain evidence="6">CCUG 50349</strain>
    </source>
</reference>
<dbReference type="Proteomes" id="UP001595885">
    <property type="component" value="Unassembled WGS sequence"/>
</dbReference>
<evidence type="ECO:0000256" key="2">
    <source>
        <dbReference type="SAM" id="SignalP"/>
    </source>
</evidence>
<keyword evidence="6" id="KW-1185">Reference proteome</keyword>
<organism evidence="5 6">
    <name type="scientific">Flavobacterium ponti</name>
    <dbReference type="NCBI Taxonomy" id="665133"/>
    <lineage>
        <taxon>Bacteria</taxon>
        <taxon>Pseudomonadati</taxon>
        <taxon>Bacteroidota</taxon>
        <taxon>Flavobacteriia</taxon>
        <taxon>Flavobacteriales</taxon>
        <taxon>Flavobacteriaceae</taxon>
        <taxon>Flavobacterium</taxon>
    </lineage>
</organism>
<evidence type="ECO:0000313" key="6">
    <source>
        <dbReference type="Proteomes" id="UP001595885"/>
    </source>
</evidence>
<dbReference type="Pfam" id="PF19406">
    <property type="entry name" value="PKD_5"/>
    <property type="match status" value="2"/>
</dbReference>
<comment type="caution">
    <text evidence="5">The sequence shown here is derived from an EMBL/GenBank/DDBJ whole genome shotgun (WGS) entry which is preliminary data.</text>
</comment>
<proteinExistence type="predicted"/>
<keyword evidence="1 2" id="KW-0732">Signal</keyword>
<dbReference type="Pfam" id="PF13585">
    <property type="entry name" value="CHU_C"/>
    <property type="match status" value="1"/>
</dbReference>
<evidence type="ECO:0000256" key="1">
    <source>
        <dbReference type="ARBA" id="ARBA00022729"/>
    </source>
</evidence>
<feature type="domain" description="PKD-like" evidence="4">
    <location>
        <begin position="419"/>
        <end position="498"/>
    </location>
</feature>
<dbReference type="EMBL" id="JBHSGW010000004">
    <property type="protein sequence ID" value="MFC4739648.1"/>
    <property type="molecule type" value="Genomic_DNA"/>
</dbReference>
<dbReference type="RefSeq" id="WP_379739484.1">
    <property type="nucleotide sequence ID" value="NZ_JBHSGW010000004.1"/>
</dbReference>
<evidence type="ECO:0000313" key="5">
    <source>
        <dbReference type="EMBL" id="MFC4739648.1"/>
    </source>
</evidence>
<accession>A0ABV9P219</accession>
<protein>
    <submittedName>
        <fullName evidence="5">T9SS type B sorting domain-containing protein</fullName>
    </submittedName>
</protein>
<feature type="chain" id="PRO_5047460879" evidence="2">
    <location>
        <begin position="20"/>
        <end position="1033"/>
    </location>
</feature>
<dbReference type="InterPro" id="IPR045828">
    <property type="entry name" value="PKD_Bacteroidetes"/>
</dbReference>
<feature type="domain" description="Ig-like" evidence="3">
    <location>
        <begin position="329"/>
        <end position="406"/>
    </location>
</feature>
<dbReference type="InterPro" id="IPR044023">
    <property type="entry name" value="Ig_7"/>
</dbReference>
<sequence length="1033" mass="110859">MNKKYILLFLLLNHFLSFGQLGFCNGSSGAPIFFENFGSGTTYGPALPVGYTNYTYVNSGFPQDGQYTLFYRTNIIPNSQNWLYSLDHTPDNEPNGTDGKCLIVNASNVAGEFYKRTVTGLCSNTRFEFSAWVLNILNPATGACPGTGIPVNVTFEIWDATDTTLLQSGNTGNINGTTTPIWNQYGLVFTMPVGQTSVILKMKNNGSGGCGNDLAIDDIMFRACGEFSEITNAPNTQDFISICENETITNNILQVTTTGTGSNVYQWQQSNDNINYTDIAGETTNSYSIPTLTNTTYYRVKVANDIANLNNPYCSTLSEIFTVLLNPLPNAPISNGDQTLCSNYATIISAIANSNENINWYDAASNGNLIQSNSSIYSTTIAGTYYAESYNLSTGCISSTRTPITVLPLTTVSSSGTTTICSTETTAITLTASDTNAVINWTATSTDVTGFSDGTGNTISQTLTYNGNTSGTVTYTIIPVVNGCEGMAETIVVTVNPQANITPTFNAIQTTYCLNATPPTLPAFSSNSTPINGTWSPANINTASLGTTTYTFIPQSNACINYTPFTLNITITNNIMPDFDATIALCSGSNPPSLNTTSPNGISGTWSPSVINNTVSGNYTFTPNPNQCAVPQTISVTVTNNNTTIAYTGSTTICSTQTTALNLTASDANAIINWTATSTDVTGFSDGIGNAITQTLTYTGNSFGTVIYVINTELNGCEGIAETITVTVNPQTNITPTFSAIPTTYCLNATAPVLPTISTNNTPITGTWNPSTINTASIGTTTYTFIPQADPCINYTVYSLNITISDNNSPNFNSNISFCLGSNPPALNPISPNGISGTWSPTSINNQVSGSYTFTPNPNQCAVPQTINVTVFEPTLTSIEYTTTGAFTENQIVTVLAFDSGNYLYQLDNGNFQTDNVFTNVSSGSHTITVMDQNGCSPSLTKDLVIINYPHFFTPNGDGFNDYWIITGLSNLQNPKVNIFDRYGKLIKQLPKNTGWDGTYNGYTLPADDYWFTIDFEENNVPRTFKAHFSLSR</sequence>
<dbReference type="Pfam" id="PF19081">
    <property type="entry name" value="Ig_7"/>
    <property type="match status" value="1"/>
</dbReference>
<gene>
    <name evidence="5" type="ORF">ACFO3U_06535</name>
</gene>
<dbReference type="Gene3D" id="2.60.40.2700">
    <property type="match status" value="1"/>
</dbReference>
<name>A0ABV9P219_9FLAO</name>